<dbReference type="Proteomes" id="UP001149954">
    <property type="component" value="Unassembled WGS sequence"/>
</dbReference>
<feature type="transmembrane region" description="Helical" evidence="2">
    <location>
        <begin position="325"/>
        <end position="346"/>
    </location>
</feature>
<dbReference type="OrthoDB" id="4869700at2759"/>
<comment type="caution">
    <text evidence="4">The sequence shown here is derived from an EMBL/GenBank/DDBJ whole genome shotgun (WGS) entry which is preliminary data.</text>
</comment>
<feature type="signal peptide" evidence="3">
    <location>
        <begin position="1"/>
        <end position="24"/>
    </location>
</feature>
<keyword evidence="2" id="KW-0812">Transmembrane</keyword>
<reference evidence="4" key="2">
    <citation type="journal article" date="2023" name="IMA Fungus">
        <title>Comparative genomic study of the Penicillium genus elucidates a diverse pangenome and 15 lateral gene transfer events.</title>
        <authorList>
            <person name="Petersen C."/>
            <person name="Sorensen T."/>
            <person name="Nielsen M.R."/>
            <person name="Sondergaard T.E."/>
            <person name="Sorensen J.L."/>
            <person name="Fitzpatrick D.A."/>
            <person name="Frisvad J.C."/>
            <person name="Nielsen K.L."/>
        </authorList>
    </citation>
    <scope>NUCLEOTIDE SEQUENCE</scope>
    <source>
        <strain evidence="4">IBT 29495</strain>
    </source>
</reference>
<dbReference type="EMBL" id="JAPWDS010000006">
    <property type="protein sequence ID" value="KAJ5494460.1"/>
    <property type="molecule type" value="Genomic_DNA"/>
</dbReference>
<keyword evidence="3" id="KW-0732">Signal</keyword>
<accession>A0A9W9XKX1</accession>
<feature type="region of interest" description="Disordered" evidence="1">
    <location>
        <begin position="24"/>
        <end position="55"/>
    </location>
</feature>
<evidence type="ECO:0000313" key="4">
    <source>
        <dbReference type="EMBL" id="KAJ5494460.1"/>
    </source>
</evidence>
<keyword evidence="2" id="KW-1133">Transmembrane helix</keyword>
<evidence type="ECO:0000256" key="1">
    <source>
        <dbReference type="SAM" id="MobiDB-lite"/>
    </source>
</evidence>
<keyword evidence="2" id="KW-0472">Membrane</keyword>
<evidence type="ECO:0000256" key="3">
    <source>
        <dbReference type="SAM" id="SignalP"/>
    </source>
</evidence>
<organism evidence="4 5">
    <name type="scientific">Penicillium fimorum</name>
    <dbReference type="NCBI Taxonomy" id="1882269"/>
    <lineage>
        <taxon>Eukaryota</taxon>
        <taxon>Fungi</taxon>
        <taxon>Dikarya</taxon>
        <taxon>Ascomycota</taxon>
        <taxon>Pezizomycotina</taxon>
        <taxon>Eurotiomycetes</taxon>
        <taxon>Eurotiomycetidae</taxon>
        <taxon>Eurotiales</taxon>
        <taxon>Aspergillaceae</taxon>
        <taxon>Penicillium</taxon>
    </lineage>
</organism>
<name>A0A9W9XKX1_9EURO</name>
<keyword evidence="5" id="KW-1185">Reference proteome</keyword>
<reference evidence="4" key="1">
    <citation type="submission" date="2022-12" db="EMBL/GenBank/DDBJ databases">
        <authorList>
            <person name="Petersen C."/>
        </authorList>
    </citation>
    <scope>NUCLEOTIDE SEQUENCE</scope>
    <source>
        <strain evidence="4">IBT 29495</strain>
    </source>
</reference>
<protein>
    <submittedName>
        <fullName evidence="4">Uncharacterized protein</fullName>
    </submittedName>
</protein>
<dbReference type="AlphaFoldDB" id="A0A9W9XKX1"/>
<proteinExistence type="predicted"/>
<feature type="chain" id="PRO_5040900662" evidence="3">
    <location>
        <begin position="25"/>
        <end position="347"/>
    </location>
</feature>
<evidence type="ECO:0000313" key="5">
    <source>
        <dbReference type="Proteomes" id="UP001149954"/>
    </source>
</evidence>
<gene>
    <name evidence="4" type="ORF">N7463_010547</name>
</gene>
<sequence>MYCWILFLPYFLFQFSTSISGVQARRGGEGGDSDDSDSGENSGGGTNTDSCATPKQPTIWKWDLIPNNADNYTSGGISGRDTSYDGSFFKGEASLHYTITDNETCYSYTHDAENTLQMLGYVWVGPQVPYPVGPTNPIIIGFKTWESHRSLDEISDSYSYIQWDNSEISCPSRPDLFRVTTTYGWTDWDARVQKAIDVMNMTISEAPAPTHGDRGQDQGRVRFNAAMPDKLDHDTAWLFRFPGRICSSRLDYFDTPPERLTMNGSFTNTTFDLTLSGISKAVEPSELVAEFRLTFSGVFDGDNSTEKLSLRQPGEPLVAWVPNSGLRVVSVGWMTSLIFLGALVVFM</sequence>
<evidence type="ECO:0000256" key="2">
    <source>
        <dbReference type="SAM" id="Phobius"/>
    </source>
</evidence>